<accession>A0A557SQW8</accession>
<comment type="caution">
    <text evidence="1">The sequence shown here is derived from an EMBL/GenBank/DDBJ whole genome shotgun (WGS) entry which is preliminary data.</text>
</comment>
<sequence>MTSLRQTSVRISGSDTKINMFKNNLFILISICKKYWITYTNGLIYPN</sequence>
<organism evidence="1 2">
    <name type="scientific">Candidatus Nitrosocosmicus arcticus</name>
    <dbReference type="NCBI Taxonomy" id="2035267"/>
    <lineage>
        <taxon>Archaea</taxon>
        <taxon>Nitrososphaerota</taxon>
        <taxon>Nitrososphaeria</taxon>
        <taxon>Nitrososphaerales</taxon>
        <taxon>Nitrososphaeraceae</taxon>
        <taxon>Candidatus Nitrosocosmicus</taxon>
    </lineage>
</organism>
<evidence type="ECO:0000313" key="1">
    <source>
        <dbReference type="EMBL" id="TVP38994.1"/>
    </source>
</evidence>
<evidence type="ECO:0000313" key="2">
    <source>
        <dbReference type="Proteomes" id="UP000315289"/>
    </source>
</evidence>
<keyword evidence="2" id="KW-1185">Reference proteome</keyword>
<dbReference type="Proteomes" id="UP000315289">
    <property type="component" value="Unassembled WGS sequence"/>
</dbReference>
<dbReference type="AlphaFoldDB" id="A0A557SQW8"/>
<dbReference type="EMBL" id="VOAH01000025">
    <property type="protein sequence ID" value="TVP38994.1"/>
    <property type="molecule type" value="Genomic_DNA"/>
</dbReference>
<protein>
    <submittedName>
        <fullName evidence="1">Uncharacterized protein</fullName>
    </submittedName>
</protein>
<name>A0A557SQW8_9ARCH</name>
<reference evidence="1 2" key="1">
    <citation type="journal article" date="2019" name="Front. Microbiol.">
        <title>Ammonia Oxidation by the Arctic Terrestrial Thaumarchaeote Candidatus Nitrosocosmicus arcticus Is Stimulated by Increasing Temperatures.</title>
        <authorList>
            <person name="Alves R.J.E."/>
            <person name="Kerou M."/>
            <person name="Zappe A."/>
            <person name="Bittner R."/>
            <person name="Abby S.S."/>
            <person name="Schmidt H.A."/>
            <person name="Pfeifer K."/>
            <person name="Schleper C."/>
        </authorList>
    </citation>
    <scope>NUCLEOTIDE SEQUENCE [LARGE SCALE GENOMIC DNA]</scope>
    <source>
        <strain evidence="1 2">Kfb</strain>
    </source>
</reference>
<gene>
    <name evidence="1" type="ORF">NARC_250013</name>
</gene>
<proteinExistence type="predicted"/>